<dbReference type="Pfam" id="PF20174">
    <property type="entry name" value="DUF6540"/>
    <property type="match status" value="1"/>
</dbReference>
<gene>
    <name evidence="1" type="ORF">FE257_009157</name>
</gene>
<evidence type="ECO:0000313" key="1">
    <source>
        <dbReference type="EMBL" id="KAF9888162.1"/>
    </source>
</evidence>
<reference evidence="1" key="1">
    <citation type="journal article" date="2019" name="Beilstein J. Org. Chem.">
        <title>Nanangenines: drimane sesquiterpenoids as the dominant metabolite cohort of a novel Australian fungus, Aspergillus nanangensis.</title>
        <authorList>
            <person name="Lacey H.J."/>
            <person name="Gilchrist C.L.M."/>
            <person name="Crombie A."/>
            <person name="Kalaitzis J.A."/>
            <person name="Vuong D."/>
            <person name="Rutledge P.J."/>
            <person name="Turner P."/>
            <person name="Pitt J.I."/>
            <person name="Lacey E."/>
            <person name="Chooi Y.H."/>
            <person name="Piggott A.M."/>
        </authorList>
    </citation>
    <scope>NUCLEOTIDE SEQUENCE</scope>
    <source>
        <strain evidence="1">MST-FP2251</strain>
    </source>
</reference>
<sequence>MNGHPRTVYLLSCRPRPSQRAHFAIFVPSAPDPTKGTAIHVVGAPMAGFVLEFKRNYVPDEETEPHELVPVGQVHARDIVDSSSPGGAMVRDNTPRGNIEIAASQIPPPRISENFMAPVNDEWTMEFVRHLVTKGIIGEEAIGRVQAKRDSATHGIGLRAVG</sequence>
<accession>A0AAD4GSZ4</accession>
<protein>
    <submittedName>
        <fullName evidence="1">Uncharacterized protein</fullName>
    </submittedName>
</protein>
<keyword evidence="2" id="KW-1185">Reference proteome</keyword>
<evidence type="ECO:0000313" key="2">
    <source>
        <dbReference type="Proteomes" id="UP001194746"/>
    </source>
</evidence>
<dbReference type="AlphaFoldDB" id="A0AAD4GSZ4"/>
<organism evidence="1 2">
    <name type="scientific">Aspergillus nanangensis</name>
    <dbReference type="NCBI Taxonomy" id="2582783"/>
    <lineage>
        <taxon>Eukaryota</taxon>
        <taxon>Fungi</taxon>
        <taxon>Dikarya</taxon>
        <taxon>Ascomycota</taxon>
        <taxon>Pezizomycotina</taxon>
        <taxon>Eurotiomycetes</taxon>
        <taxon>Eurotiomycetidae</taxon>
        <taxon>Eurotiales</taxon>
        <taxon>Aspergillaceae</taxon>
        <taxon>Aspergillus</taxon>
        <taxon>Aspergillus subgen. Circumdati</taxon>
    </lineage>
</organism>
<name>A0AAD4GSZ4_ASPNN</name>
<dbReference type="Proteomes" id="UP001194746">
    <property type="component" value="Unassembled WGS sequence"/>
</dbReference>
<proteinExistence type="predicted"/>
<dbReference type="EMBL" id="VCAU01000050">
    <property type="protein sequence ID" value="KAF9888162.1"/>
    <property type="molecule type" value="Genomic_DNA"/>
</dbReference>
<comment type="caution">
    <text evidence="1">The sequence shown here is derived from an EMBL/GenBank/DDBJ whole genome shotgun (WGS) entry which is preliminary data.</text>
</comment>
<reference evidence="1" key="2">
    <citation type="submission" date="2020-02" db="EMBL/GenBank/DDBJ databases">
        <authorList>
            <person name="Gilchrist C.L.M."/>
            <person name="Chooi Y.-H."/>
        </authorList>
    </citation>
    <scope>NUCLEOTIDE SEQUENCE</scope>
    <source>
        <strain evidence="1">MST-FP2251</strain>
    </source>
</reference>
<dbReference type="InterPro" id="IPR046670">
    <property type="entry name" value="DUF6540"/>
</dbReference>